<dbReference type="SUPFAM" id="SSF49363">
    <property type="entry name" value="Purple acid phosphatase, N-terminal domain"/>
    <property type="match status" value="1"/>
</dbReference>
<dbReference type="Gene3D" id="3.60.21.10">
    <property type="match status" value="1"/>
</dbReference>
<comment type="caution">
    <text evidence="5">The sequence shown here is derived from an EMBL/GenBank/DDBJ whole genome shotgun (WGS) entry which is preliminary data.</text>
</comment>
<evidence type="ECO:0000259" key="3">
    <source>
        <dbReference type="Pfam" id="PF00149"/>
    </source>
</evidence>
<dbReference type="SUPFAM" id="SSF56300">
    <property type="entry name" value="Metallo-dependent phosphatases"/>
    <property type="match status" value="1"/>
</dbReference>
<dbReference type="Gene3D" id="2.60.40.380">
    <property type="entry name" value="Purple acid phosphatase-like, N-terminal"/>
    <property type="match status" value="1"/>
</dbReference>
<dbReference type="GO" id="GO:0003993">
    <property type="term" value="F:acid phosphatase activity"/>
    <property type="evidence" value="ECO:0007669"/>
    <property type="project" value="InterPro"/>
</dbReference>
<keyword evidence="1 2" id="KW-0732">Signal</keyword>
<dbReference type="InterPro" id="IPR004843">
    <property type="entry name" value="Calcineurin-like_PHP"/>
</dbReference>
<feature type="domain" description="Calcineurin-like phosphoesterase" evidence="3">
    <location>
        <begin position="148"/>
        <end position="343"/>
    </location>
</feature>
<keyword evidence="6" id="KW-1185">Reference proteome</keyword>
<proteinExistence type="predicted"/>
<protein>
    <recommendedName>
        <fullName evidence="7">Metallo-dependent phosphatase-like protein</fullName>
    </recommendedName>
</protein>
<reference evidence="5" key="1">
    <citation type="journal article" date="2014" name="Int. J. Syst. Evol. Microbiol.">
        <title>Complete genome sequence of Corynebacterium casei LMG S-19264T (=DSM 44701T), isolated from a smear-ripened cheese.</title>
        <authorList>
            <consortium name="US DOE Joint Genome Institute (JGI-PGF)"/>
            <person name="Walter F."/>
            <person name="Albersmeier A."/>
            <person name="Kalinowski J."/>
            <person name="Ruckert C."/>
        </authorList>
    </citation>
    <scope>NUCLEOTIDE SEQUENCE</scope>
    <source>
        <strain evidence="5">CGMCC 1.12813</strain>
    </source>
</reference>
<evidence type="ECO:0000313" key="5">
    <source>
        <dbReference type="EMBL" id="GGB03069.1"/>
    </source>
</evidence>
<dbReference type="AlphaFoldDB" id="A0A916SL94"/>
<dbReference type="PANTHER" id="PTHR45867:SF3">
    <property type="entry name" value="ACID PHOSPHATASE TYPE 7"/>
    <property type="match status" value="1"/>
</dbReference>
<reference evidence="5" key="2">
    <citation type="submission" date="2020-09" db="EMBL/GenBank/DDBJ databases">
        <authorList>
            <person name="Sun Q."/>
            <person name="Zhou Y."/>
        </authorList>
    </citation>
    <scope>NUCLEOTIDE SEQUENCE</scope>
    <source>
        <strain evidence="5">CGMCC 1.12813</strain>
    </source>
</reference>
<gene>
    <name evidence="5" type="ORF">GCM10010979_17140</name>
</gene>
<accession>A0A916SL94</accession>
<feature type="signal peptide" evidence="2">
    <location>
        <begin position="1"/>
        <end position="38"/>
    </location>
</feature>
<evidence type="ECO:0000313" key="6">
    <source>
        <dbReference type="Proteomes" id="UP000606922"/>
    </source>
</evidence>
<sequence>MSINGKPRGVKPVHKRASVRCAAAIISLTVVFSGGAVAANAADSTTLTDIVLGVGSDDSQRNLAWYSSTDTAQVAQVSLASKVVDGVFPATATSFTATGGLTTSNEYNRFVTVTGLKENTDYVYRVGSEGNWSATSKFRTQDFDGDFNFLFFGDPQIGSSGNVANDTAGWADTLNVATSAYPDAEMLFSAGDQVESANSEPQYEAFLSPNQLRQIPFVATNGNHDVGSKAYEQHFNTPNVDRTAGAGSATGSGGDYWFIHKDVLFMNINSNSRDFTSHIKWMTDVVAAHGAEAKWSMLAFHHSIYSPAVHATDTDAVDRRNNLPTTISNLGIDVVLQGHDHAYARSYLIRNGQKADAAEVAGADSVVPGPGGVLYVTANSSSGSKYYGLQNKPEFWWLSVQNQEQVRNYTALEVTDDAINIKTLRSQANGAMAVNSLVDQVTINKAPETDTQELQVTVPKADAGEFGWSIDGTNALVDLGTATESGDHYAAVGTLNPIRVTDTRVAGPEWSISAQVSDFTSGSTSFSGKYLGWTPTVVEAGGGAVAGAKVESGFEGGNGLSVSSTLGSAATGHARGSAKLGAGLDLQIPMDATDGTYKATVTLTALS</sequence>
<name>A0A916SL94_9MICO</name>
<feature type="chain" id="PRO_5038460802" description="Metallo-dependent phosphatase-like protein" evidence="2">
    <location>
        <begin position="39"/>
        <end position="607"/>
    </location>
</feature>
<dbReference type="Pfam" id="PF00149">
    <property type="entry name" value="Metallophos"/>
    <property type="match status" value="1"/>
</dbReference>
<dbReference type="Proteomes" id="UP000606922">
    <property type="component" value="Unassembled WGS sequence"/>
</dbReference>
<organism evidence="5 6">
    <name type="scientific">Conyzicola nivalis</name>
    <dbReference type="NCBI Taxonomy" id="1477021"/>
    <lineage>
        <taxon>Bacteria</taxon>
        <taxon>Bacillati</taxon>
        <taxon>Actinomycetota</taxon>
        <taxon>Actinomycetes</taxon>
        <taxon>Micrococcales</taxon>
        <taxon>Microbacteriaceae</taxon>
        <taxon>Conyzicola</taxon>
    </lineage>
</organism>
<evidence type="ECO:0008006" key="7">
    <source>
        <dbReference type="Google" id="ProtNLM"/>
    </source>
</evidence>
<dbReference type="InterPro" id="IPR008963">
    <property type="entry name" value="Purple_acid_Pase-like_N"/>
</dbReference>
<dbReference type="InterPro" id="IPR029052">
    <property type="entry name" value="Metallo-depent_PP-like"/>
</dbReference>
<dbReference type="Pfam" id="PF16656">
    <property type="entry name" value="Pur_ac_phosph_N"/>
    <property type="match status" value="1"/>
</dbReference>
<feature type="domain" description="Purple acid phosphatase N-terminal" evidence="4">
    <location>
        <begin position="50"/>
        <end position="140"/>
    </location>
</feature>
<evidence type="ECO:0000259" key="4">
    <source>
        <dbReference type="Pfam" id="PF16656"/>
    </source>
</evidence>
<dbReference type="EMBL" id="BMGB01000001">
    <property type="protein sequence ID" value="GGB03069.1"/>
    <property type="molecule type" value="Genomic_DNA"/>
</dbReference>
<dbReference type="PANTHER" id="PTHR45867">
    <property type="entry name" value="PURPLE ACID PHOSPHATASE"/>
    <property type="match status" value="1"/>
</dbReference>
<evidence type="ECO:0000256" key="1">
    <source>
        <dbReference type="ARBA" id="ARBA00022729"/>
    </source>
</evidence>
<evidence type="ECO:0000256" key="2">
    <source>
        <dbReference type="SAM" id="SignalP"/>
    </source>
</evidence>
<dbReference type="GO" id="GO:0046872">
    <property type="term" value="F:metal ion binding"/>
    <property type="evidence" value="ECO:0007669"/>
    <property type="project" value="InterPro"/>
</dbReference>
<dbReference type="InterPro" id="IPR015914">
    <property type="entry name" value="PAPs_N"/>
</dbReference>